<dbReference type="GO" id="GO:0004130">
    <property type="term" value="F:cytochrome-c peroxidase activity"/>
    <property type="evidence" value="ECO:0007669"/>
    <property type="project" value="TreeGrafter"/>
</dbReference>
<dbReference type="PANTHER" id="PTHR30600">
    <property type="entry name" value="CYTOCHROME C PEROXIDASE-RELATED"/>
    <property type="match status" value="1"/>
</dbReference>
<proteinExistence type="predicted"/>
<keyword evidence="4" id="KW-0732">Signal</keyword>
<dbReference type="PROSITE" id="PS51007">
    <property type="entry name" value="CYTC"/>
    <property type="match status" value="2"/>
</dbReference>
<evidence type="ECO:0000313" key="10">
    <source>
        <dbReference type="Proteomes" id="UP000644507"/>
    </source>
</evidence>
<evidence type="ECO:0000256" key="6">
    <source>
        <dbReference type="ARBA" id="ARBA00023004"/>
    </source>
</evidence>
<keyword evidence="2 7" id="KW-0349">Heme</keyword>
<comment type="subcellular location">
    <subcellularLocation>
        <location evidence="1">Cell envelope</location>
    </subcellularLocation>
</comment>
<dbReference type="Gene3D" id="1.10.760.10">
    <property type="entry name" value="Cytochrome c-like domain"/>
    <property type="match status" value="2"/>
</dbReference>
<evidence type="ECO:0000256" key="5">
    <source>
        <dbReference type="ARBA" id="ARBA00023002"/>
    </source>
</evidence>
<protein>
    <recommendedName>
        <fullName evidence="8">Cytochrome c domain-containing protein</fullName>
    </recommendedName>
</protein>
<evidence type="ECO:0000259" key="8">
    <source>
        <dbReference type="PROSITE" id="PS51007"/>
    </source>
</evidence>
<dbReference type="GO" id="GO:0020037">
    <property type="term" value="F:heme binding"/>
    <property type="evidence" value="ECO:0007669"/>
    <property type="project" value="InterPro"/>
</dbReference>
<dbReference type="Pfam" id="PF20243">
    <property type="entry name" value="MbnP"/>
    <property type="match status" value="1"/>
</dbReference>
<keyword evidence="5" id="KW-0560">Oxidoreductase</keyword>
<dbReference type="InterPro" id="IPR051395">
    <property type="entry name" value="Cytochrome_c_Peroxidase/MauG"/>
</dbReference>
<dbReference type="AlphaFoldDB" id="A0A918WI34"/>
<dbReference type="GO" id="GO:0046872">
    <property type="term" value="F:metal ion binding"/>
    <property type="evidence" value="ECO:0007669"/>
    <property type="project" value="UniProtKB-KW"/>
</dbReference>
<evidence type="ECO:0000313" key="9">
    <source>
        <dbReference type="EMBL" id="GHC48429.1"/>
    </source>
</evidence>
<dbReference type="Pfam" id="PF03150">
    <property type="entry name" value="CCP_MauG"/>
    <property type="match status" value="1"/>
</dbReference>
<dbReference type="InterPro" id="IPR046863">
    <property type="entry name" value="MbnP-like_dom"/>
</dbReference>
<keyword evidence="3 7" id="KW-0479">Metal-binding</keyword>
<dbReference type="Proteomes" id="UP000644507">
    <property type="component" value="Unassembled WGS sequence"/>
</dbReference>
<evidence type="ECO:0000256" key="7">
    <source>
        <dbReference type="PROSITE-ProRule" id="PRU00433"/>
    </source>
</evidence>
<dbReference type="GO" id="GO:0030313">
    <property type="term" value="C:cell envelope"/>
    <property type="evidence" value="ECO:0007669"/>
    <property type="project" value="UniProtKB-SubCell"/>
</dbReference>
<evidence type="ECO:0000256" key="1">
    <source>
        <dbReference type="ARBA" id="ARBA00004196"/>
    </source>
</evidence>
<dbReference type="InterPro" id="IPR004852">
    <property type="entry name" value="Di-haem_cyt_c_peroxidsae"/>
</dbReference>
<comment type="caution">
    <text evidence="9">The sequence shown here is derived from an EMBL/GenBank/DDBJ whole genome shotgun (WGS) entry which is preliminary data.</text>
</comment>
<organism evidence="9 10">
    <name type="scientific">Roseibacillus persicicus</name>
    <dbReference type="NCBI Taxonomy" id="454148"/>
    <lineage>
        <taxon>Bacteria</taxon>
        <taxon>Pseudomonadati</taxon>
        <taxon>Verrucomicrobiota</taxon>
        <taxon>Verrucomicrobiia</taxon>
        <taxon>Verrucomicrobiales</taxon>
        <taxon>Verrucomicrobiaceae</taxon>
        <taxon>Roseibacillus</taxon>
    </lineage>
</organism>
<reference evidence="9" key="2">
    <citation type="submission" date="2020-09" db="EMBL/GenBank/DDBJ databases">
        <authorList>
            <person name="Sun Q."/>
            <person name="Kim S."/>
        </authorList>
    </citation>
    <scope>NUCLEOTIDE SEQUENCE</scope>
    <source>
        <strain evidence="9">KCTC 12988</strain>
    </source>
</reference>
<gene>
    <name evidence="9" type="ORF">GCM10007100_12880</name>
</gene>
<keyword evidence="6 7" id="KW-0408">Iron</keyword>
<accession>A0A918WI34</accession>
<dbReference type="EMBL" id="BMXI01000004">
    <property type="protein sequence ID" value="GHC48429.1"/>
    <property type="molecule type" value="Genomic_DNA"/>
</dbReference>
<dbReference type="InterPro" id="IPR036909">
    <property type="entry name" value="Cyt_c-like_dom_sf"/>
</dbReference>
<evidence type="ECO:0000256" key="3">
    <source>
        <dbReference type="ARBA" id="ARBA00022723"/>
    </source>
</evidence>
<name>A0A918WI34_9BACT</name>
<reference evidence="9" key="1">
    <citation type="journal article" date="2014" name="Int. J. Syst. Evol. Microbiol.">
        <title>Complete genome sequence of Corynebacterium casei LMG S-19264T (=DSM 44701T), isolated from a smear-ripened cheese.</title>
        <authorList>
            <consortium name="US DOE Joint Genome Institute (JGI-PGF)"/>
            <person name="Walter F."/>
            <person name="Albersmeier A."/>
            <person name="Kalinowski J."/>
            <person name="Ruckert C."/>
        </authorList>
    </citation>
    <scope>NUCLEOTIDE SEQUENCE</scope>
    <source>
        <strain evidence="9">KCTC 12988</strain>
    </source>
</reference>
<feature type="domain" description="Cytochrome c" evidence="8">
    <location>
        <begin position="399"/>
        <end position="534"/>
    </location>
</feature>
<dbReference type="InterPro" id="IPR009056">
    <property type="entry name" value="Cyt_c-like_dom"/>
</dbReference>
<sequence>MFELNWRGERYQVGTEREGRRVSRCDYLLSQFALQKEDGSWMEADSSLIAFISHGEARTRFSLGTIPEGRFQALRFVVGLDENTNASDPNRYPPEHPLNPQLNNLHWTWQSGYIFCALEGHSEQDLGFLYHLGNDSNATEIVLPLELDLEGAQTLSLSLDLAKILASPRLDIRETTSTHSRPGDPVATTFSQLLGQAFTVDAITPGIYHYPQANNPLHPNQQPTAEPAIQRHFPQPDFPADNPLTYEGVALGKALFFDPILSKERNISCASCHQPEAAFSDAGLAFSEGHLGGKSTRNSMPLFNLVWHREMFWDGRVQTLREQVLHPIEHPDELALPLTEALQRLNANPEYPTTFAKVFGKSEIDGDLLAKALEQYLLSLISQESRFDQAMRGEVELTAEEKRGFELFITEHDPDNGLRGADCFHCHGGALFSNHTFANNGLDRTFSDLGRAAATGLESDRGKFKVPSLRNLTLTAPYMHDGRFATLEEVVEHYNSGVQRSPTLDPNLAKHPETGLDLTEADKAALVAFLTTLTDHQFPNQP</sequence>
<evidence type="ECO:0000256" key="4">
    <source>
        <dbReference type="ARBA" id="ARBA00022729"/>
    </source>
</evidence>
<keyword evidence="10" id="KW-1185">Reference proteome</keyword>
<feature type="domain" description="Cytochrome c" evidence="8">
    <location>
        <begin position="247"/>
        <end position="381"/>
    </location>
</feature>
<dbReference type="PANTHER" id="PTHR30600:SF10">
    <property type="entry name" value="BLL6722 PROTEIN"/>
    <property type="match status" value="1"/>
</dbReference>
<dbReference type="GO" id="GO:0009055">
    <property type="term" value="F:electron transfer activity"/>
    <property type="evidence" value="ECO:0007669"/>
    <property type="project" value="InterPro"/>
</dbReference>
<dbReference type="SUPFAM" id="SSF46626">
    <property type="entry name" value="Cytochrome c"/>
    <property type="match status" value="2"/>
</dbReference>
<evidence type="ECO:0000256" key="2">
    <source>
        <dbReference type="ARBA" id="ARBA00022617"/>
    </source>
</evidence>